<evidence type="ECO:0000256" key="2">
    <source>
        <dbReference type="SAM" id="MobiDB-lite"/>
    </source>
</evidence>
<reference evidence="3" key="1">
    <citation type="submission" date="2016-10" db="EMBL/GenBank/DDBJ databases">
        <authorList>
            <person name="Benchimol M."/>
            <person name="Almeida L.G."/>
            <person name="Vasconcelos A.T."/>
            <person name="Perreira-Neves A."/>
            <person name="Rosa I.A."/>
            <person name="Tasca T."/>
            <person name="Bogo M.R."/>
            <person name="de Souza W."/>
        </authorList>
    </citation>
    <scope>NUCLEOTIDE SEQUENCE [LARGE SCALE GENOMIC DNA]</scope>
    <source>
        <strain evidence="3">K</strain>
    </source>
</reference>
<dbReference type="AlphaFoldDB" id="A0A1J4J6I9"/>
<name>A0A1J4J6I9_9EUKA</name>
<organism evidence="3 4">
    <name type="scientific">Tritrichomonas foetus</name>
    <dbReference type="NCBI Taxonomy" id="1144522"/>
    <lineage>
        <taxon>Eukaryota</taxon>
        <taxon>Metamonada</taxon>
        <taxon>Parabasalia</taxon>
        <taxon>Tritrichomonadida</taxon>
        <taxon>Tritrichomonadidae</taxon>
        <taxon>Tritrichomonas</taxon>
    </lineage>
</organism>
<keyword evidence="4" id="KW-1185">Reference proteome</keyword>
<protein>
    <submittedName>
        <fullName evidence="3">Uncharacterized protein</fullName>
    </submittedName>
</protein>
<dbReference type="GeneID" id="94831106"/>
<dbReference type="RefSeq" id="XP_068346190.1">
    <property type="nucleotide sequence ID" value="XM_068496402.1"/>
</dbReference>
<dbReference type="Proteomes" id="UP000179807">
    <property type="component" value="Unassembled WGS sequence"/>
</dbReference>
<dbReference type="VEuPathDB" id="TrichDB:TRFO_12063"/>
<comment type="caution">
    <text evidence="3">The sequence shown here is derived from an EMBL/GenBank/DDBJ whole genome shotgun (WGS) entry which is preliminary data.</text>
</comment>
<dbReference type="PANTHER" id="PTHR47026">
    <property type="entry name" value="PIGMENTOSA GTPASE REGULATOR-LIKE PROTEIN, PUTATIVE-RELATED"/>
    <property type="match status" value="1"/>
</dbReference>
<evidence type="ECO:0000313" key="3">
    <source>
        <dbReference type="EMBL" id="OHS93053.1"/>
    </source>
</evidence>
<evidence type="ECO:0000313" key="4">
    <source>
        <dbReference type="Proteomes" id="UP000179807"/>
    </source>
</evidence>
<feature type="region of interest" description="Disordered" evidence="2">
    <location>
        <begin position="1"/>
        <end position="22"/>
    </location>
</feature>
<proteinExistence type="predicted"/>
<sequence length="237" mass="27908">MNKTNTRWKNETKQQHKSAKQSLIALQEQNQAEHDALEEKWVQPSTIRKFDKRSPNLLQNRQREQYMLLTGRYEEAEQMKQLNVVTEKIELEERKTEMNIHFLMARSELIQKQQSITQKKQEEIAQAENILAEKERKDLEIKNKRLLATQRTLEEEKDYNKFINKKFKRPATCIVPSTVMASRDATEDIPPIPHGAVIPHSVSDMMNIRKRSIVTPLPLQPLSIRKYKAPRLVRNSK</sequence>
<keyword evidence="1" id="KW-0175">Coiled coil</keyword>
<dbReference type="PANTHER" id="PTHR47026:SF2">
    <property type="entry name" value="FLAGELLAR ASSOCIATED PROTEIN"/>
    <property type="match status" value="1"/>
</dbReference>
<evidence type="ECO:0000256" key="1">
    <source>
        <dbReference type="SAM" id="Coils"/>
    </source>
</evidence>
<dbReference type="EMBL" id="MLAK01001437">
    <property type="protein sequence ID" value="OHS93053.1"/>
    <property type="molecule type" value="Genomic_DNA"/>
</dbReference>
<feature type="coiled-coil region" evidence="1">
    <location>
        <begin position="110"/>
        <end position="156"/>
    </location>
</feature>
<accession>A0A1J4J6I9</accession>
<gene>
    <name evidence="3" type="ORF">TRFO_12063</name>
</gene>